<dbReference type="InterPro" id="IPR011989">
    <property type="entry name" value="ARM-like"/>
</dbReference>
<organism evidence="1 2">
    <name type="scientific">Dictyobacter formicarum</name>
    <dbReference type="NCBI Taxonomy" id="2778368"/>
    <lineage>
        <taxon>Bacteria</taxon>
        <taxon>Bacillati</taxon>
        <taxon>Chloroflexota</taxon>
        <taxon>Ktedonobacteria</taxon>
        <taxon>Ktedonobacterales</taxon>
        <taxon>Dictyobacteraceae</taxon>
        <taxon>Dictyobacter</taxon>
    </lineage>
</organism>
<evidence type="ECO:0000313" key="1">
    <source>
        <dbReference type="EMBL" id="GHO84888.1"/>
    </source>
</evidence>
<proteinExistence type="predicted"/>
<dbReference type="Proteomes" id="UP000635565">
    <property type="component" value="Unassembled WGS sequence"/>
</dbReference>
<name>A0ABQ3VHP3_9CHLR</name>
<dbReference type="Gene3D" id="1.25.10.10">
    <property type="entry name" value="Leucine-rich Repeat Variant"/>
    <property type="match status" value="1"/>
</dbReference>
<keyword evidence="2" id="KW-1185">Reference proteome</keyword>
<dbReference type="InterPro" id="IPR016024">
    <property type="entry name" value="ARM-type_fold"/>
</dbReference>
<comment type="caution">
    <text evidence="1">The sequence shown here is derived from an EMBL/GenBank/DDBJ whole genome shotgun (WGS) entry which is preliminary data.</text>
</comment>
<sequence>MFDGLNALPWLDLKHAYGSAEEVPMWLRQLISPYDYIREEAMGCLNSSICHQGWICPATAYTVPYLIELLREPAVPGKVEILRLLTWIVVANPDLSEERWRKNAKVPQWNVPEHIPFKDAREEVRRGLSTYLALLDAPDLEIRMQAAKILRYVATLTPDLRAHLVTRLRQESERKARANLVLLLGALSSPETEALAFFSNLVQTDKDELIVFCAALVLIQLAKDKTPPEIVQLLAHVLLQPSERLDVYQEVTMQGSNQLASGSTWAWTSSARTASTVRTSTARETSSG</sequence>
<accession>A0ABQ3VHP3</accession>
<protein>
    <recommendedName>
        <fullName evidence="3">HEAT repeat domain-containing protein</fullName>
    </recommendedName>
</protein>
<dbReference type="RefSeq" id="WP_201362515.1">
    <property type="nucleotide sequence ID" value="NZ_BNJJ01000007.1"/>
</dbReference>
<dbReference type="EMBL" id="BNJJ01000007">
    <property type="protein sequence ID" value="GHO84888.1"/>
    <property type="molecule type" value="Genomic_DNA"/>
</dbReference>
<dbReference type="SUPFAM" id="SSF48371">
    <property type="entry name" value="ARM repeat"/>
    <property type="match status" value="1"/>
</dbReference>
<evidence type="ECO:0000313" key="2">
    <source>
        <dbReference type="Proteomes" id="UP000635565"/>
    </source>
</evidence>
<evidence type="ECO:0008006" key="3">
    <source>
        <dbReference type="Google" id="ProtNLM"/>
    </source>
</evidence>
<reference evidence="1 2" key="1">
    <citation type="journal article" date="2021" name="Int. J. Syst. Evol. Microbiol.">
        <title>Reticulibacter mediterranei gen. nov., sp. nov., within the new family Reticulibacteraceae fam. nov., and Ktedonospora formicarum gen. nov., sp. nov., Ktedonobacter robiniae sp. nov., Dictyobacter formicarum sp. nov. and Dictyobacter arantiisoli sp. nov., belonging to the class Ktedonobacteria.</title>
        <authorList>
            <person name="Yabe S."/>
            <person name="Zheng Y."/>
            <person name="Wang C.M."/>
            <person name="Sakai Y."/>
            <person name="Abe K."/>
            <person name="Yokota A."/>
            <person name="Donadio S."/>
            <person name="Cavaletti L."/>
            <person name="Monciardini P."/>
        </authorList>
    </citation>
    <scope>NUCLEOTIDE SEQUENCE [LARGE SCALE GENOMIC DNA]</scope>
    <source>
        <strain evidence="1 2">SOSP1-9</strain>
    </source>
</reference>
<gene>
    <name evidence="1" type="ORF">KSZ_28940</name>
</gene>